<dbReference type="SUPFAM" id="SSF52833">
    <property type="entry name" value="Thioredoxin-like"/>
    <property type="match status" value="1"/>
</dbReference>
<keyword evidence="3" id="KW-0249">Electron transport</keyword>
<feature type="domain" description="Thioredoxin" evidence="10">
    <location>
        <begin position="1"/>
        <end position="119"/>
    </location>
</feature>
<feature type="site" description="Deprotonates C-terminal active site Cys" evidence="8">
    <location>
        <position position="37"/>
    </location>
</feature>
<reference evidence="11 12" key="1">
    <citation type="submission" date="2014-06" db="EMBL/GenBank/DDBJ databases">
        <title>Genome sequence of the intracellular symbiont Blattabacterium cuenoti, strain STAT from the wood feeding cockroach Salganea taiwanensis taiwanensis.</title>
        <authorList>
            <person name="Kinjo Y."/>
            <person name="Ohkuma M."/>
            <person name="Tokuda G."/>
        </authorList>
    </citation>
    <scope>NUCLEOTIDE SEQUENCE [LARGE SCALE GENOMIC DNA]</scope>
    <source>
        <strain evidence="11 12">STAT</strain>
    </source>
</reference>
<name>A0A224AK38_9FLAO</name>
<evidence type="ECO:0000256" key="4">
    <source>
        <dbReference type="ARBA" id="ARBA00023157"/>
    </source>
</evidence>
<sequence>MFVIFYLKKNGKRMLQEINDENFEQLISESEKPILVDFWAPWCSPCRALSIILEEIFSEYHTKVIIFKLNVDNNPKSSSKYGIRSIPTMIFFKNGEKKDIHIGILSKEEIRKKLDALINL</sequence>
<protein>
    <recommendedName>
        <fullName evidence="6 7">Thioredoxin</fullName>
    </recommendedName>
</protein>
<evidence type="ECO:0000256" key="5">
    <source>
        <dbReference type="ARBA" id="ARBA00023284"/>
    </source>
</evidence>
<evidence type="ECO:0000256" key="8">
    <source>
        <dbReference type="PIRSR" id="PIRSR000077-1"/>
    </source>
</evidence>
<organism evidence="11 12">
    <name type="scientific">Blattabacterium cuenoti STAT</name>
    <dbReference type="NCBI Taxonomy" id="1457030"/>
    <lineage>
        <taxon>Bacteria</taxon>
        <taxon>Pseudomonadati</taxon>
        <taxon>Bacteroidota</taxon>
        <taxon>Flavobacteriia</taxon>
        <taxon>Flavobacteriales</taxon>
        <taxon>Blattabacteriaceae</taxon>
        <taxon>Blattabacterium</taxon>
    </lineage>
</organism>
<dbReference type="GO" id="GO:0015035">
    <property type="term" value="F:protein-disulfide reductase activity"/>
    <property type="evidence" value="ECO:0007669"/>
    <property type="project" value="UniProtKB-UniRule"/>
</dbReference>
<feature type="active site" description="Nucleophile" evidence="8">
    <location>
        <position position="43"/>
    </location>
</feature>
<evidence type="ECO:0000313" key="11">
    <source>
        <dbReference type="EMBL" id="BBA17252.1"/>
    </source>
</evidence>
<dbReference type="GO" id="GO:0005829">
    <property type="term" value="C:cytosol"/>
    <property type="evidence" value="ECO:0007669"/>
    <property type="project" value="TreeGrafter"/>
</dbReference>
<keyword evidence="5 9" id="KW-0676">Redox-active center</keyword>
<feature type="active site" description="Nucleophile" evidence="8">
    <location>
        <position position="46"/>
    </location>
</feature>
<dbReference type="InterPro" id="IPR036249">
    <property type="entry name" value="Thioredoxin-like_sf"/>
</dbReference>
<dbReference type="InterPro" id="IPR013766">
    <property type="entry name" value="Thioredoxin_domain"/>
</dbReference>
<dbReference type="Pfam" id="PF00085">
    <property type="entry name" value="Thioredoxin"/>
    <property type="match status" value="1"/>
</dbReference>
<feature type="site" description="Contributes to redox potential value" evidence="8">
    <location>
        <position position="45"/>
    </location>
</feature>
<proteinExistence type="inferred from homology"/>
<gene>
    <name evidence="11" type="primary">trxA</name>
    <name evidence="11" type="ORF">STAT_324</name>
</gene>
<evidence type="ECO:0000256" key="9">
    <source>
        <dbReference type="PIRSR" id="PIRSR000077-4"/>
    </source>
</evidence>
<keyword evidence="2" id="KW-0813">Transport</keyword>
<dbReference type="PROSITE" id="PS51352">
    <property type="entry name" value="THIOREDOXIN_2"/>
    <property type="match status" value="1"/>
</dbReference>
<evidence type="ECO:0000256" key="2">
    <source>
        <dbReference type="ARBA" id="ARBA00022448"/>
    </source>
</evidence>
<dbReference type="CDD" id="cd02947">
    <property type="entry name" value="TRX_family"/>
    <property type="match status" value="1"/>
</dbReference>
<evidence type="ECO:0000259" key="10">
    <source>
        <dbReference type="PROSITE" id="PS51352"/>
    </source>
</evidence>
<keyword evidence="4 9" id="KW-1015">Disulfide bond</keyword>
<dbReference type="NCBIfam" id="TIGR01068">
    <property type="entry name" value="thioredoxin"/>
    <property type="match status" value="1"/>
</dbReference>
<dbReference type="GO" id="GO:0045454">
    <property type="term" value="P:cell redox homeostasis"/>
    <property type="evidence" value="ECO:0007669"/>
    <property type="project" value="TreeGrafter"/>
</dbReference>
<accession>A0A224AK38</accession>
<dbReference type="EMBL" id="AP014608">
    <property type="protein sequence ID" value="BBA17252.1"/>
    <property type="molecule type" value="Genomic_DNA"/>
</dbReference>
<dbReference type="PIRSF" id="PIRSF000077">
    <property type="entry name" value="Thioredoxin"/>
    <property type="match status" value="1"/>
</dbReference>
<dbReference type="PRINTS" id="PR00421">
    <property type="entry name" value="THIOREDOXIN"/>
</dbReference>
<evidence type="ECO:0000256" key="6">
    <source>
        <dbReference type="NCBIfam" id="TIGR01068"/>
    </source>
</evidence>
<comment type="similarity">
    <text evidence="1 7">Belongs to the thioredoxin family.</text>
</comment>
<evidence type="ECO:0000256" key="1">
    <source>
        <dbReference type="ARBA" id="ARBA00008987"/>
    </source>
</evidence>
<dbReference type="InterPro" id="IPR005746">
    <property type="entry name" value="Thioredoxin"/>
</dbReference>
<dbReference type="Proteomes" id="UP000263619">
    <property type="component" value="Chromosome"/>
</dbReference>
<dbReference type="FunFam" id="3.40.30.10:FF:000001">
    <property type="entry name" value="Thioredoxin"/>
    <property type="match status" value="1"/>
</dbReference>
<feature type="disulfide bond" description="Redox-active" evidence="9">
    <location>
        <begin position="43"/>
        <end position="46"/>
    </location>
</feature>
<feature type="site" description="Contributes to redox potential value" evidence="8">
    <location>
        <position position="44"/>
    </location>
</feature>
<evidence type="ECO:0000256" key="7">
    <source>
        <dbReference type="PIRNR" id="PIRNR000077"/>
    </source>
</evidence>
<dbReference type="AlphaFoldDB" id="A0A224AK38"/>
<dbReference type="PANTHER" id="PTHR45663">
    <property type="entry name" value="GEO12009P1"/>
    <property type="match status" value="1"/>
</dbReference>
<evidence type="ECO:0000256" key="3">
    <source>
        <dbReference type="ARBA" id="ARBA00022982"/>
    </source>
</evidence>
<evidence type="ECO:0000313" key="12">
    <source>
        <dbReference type="Proteomes" id="UP000263619"/>
    </source>
</evidence>
<keyword evidence="12" id="KW-1185">Reference proteome</keyword>
<dbReference type="PANTHER" id="PTHR45663:SF11">
    <property type="entry name" value="GEO12009P1"/>
    <property type="match status" value="1"/>
</dbReference>
<dbReference type="Gene3D" id="3.40.30.10">
    <property type="entry name" value="Glutaredoxin"/>
    <property type="match status" value="1"/>
</dbReference>